<name>A0A1R4H872_9GAMM</name>
<keyword evidence="1" id="KW-0732">Signal</keyword>
<evidence type="ECO:0000313" key="2">
    <source>
        <dbReference type="EMBL" id="SJM92409.1"/>
    </source>
</evidence>
<organism evidence="2 3">
    <name type="scientific">Crenothrix polyspora</name>
    <dbReference type="NCBI Taxonomy" id="360316"/>
    <lineage>
        <taxon>Bacteria</taxon>
        <taxon>Pseudomonadati</taxon>
        <taxon>Pseudomonadota</taxon>
        <taxon>Gammaproteobacteria</taxon>
        <taxon>Methylococcales</taxon>
        <taxon>Crenotrichaceae</taxon>
        <taxon>Crenothrix</taxon>
    </lineage>
</organism>
<feature type="chain" id="PRO_5012028934" evidence="1">
    <location>
        <begin position="30"/>
        <end position="224"/>
    </location>
</feature>
<dbReference type="RefSeq" id="WP_087146947.1">
    <property type="nucleotide sequence ID" value="NZ_FUKJ01000190.1"/>
</dbReference>
<gene>
    <name evidence="2" type="ORF">CRENPOLYSF2_270021</name>
</gene>
<protein>
    <submittedName>
        <fullName evidence="2">Uncharacterized protein</fullName>
    </submittedName>
</protein>
<evidence type="ECO:0000313" key="3">
    <source>
        <dbReference type="Proteomes" id="UP000195442"/>
    </source>
</evidence>
<dbReference type="AlphaFoldDB" id="A0A1R4H872"/>
<dbReference type="EMBL" id="FUKJ01000190">
    <property type="protein sequence ID" value="SJM92409.1"/>
    <property type="molecule type" value="Genomic_DNA"/>
</dbReference>
<proteinExistence type="predicted"/>
<dbReference type="Proteomes" id="UP000195442">
    <property type="component" value="Unassembled WGS sequence"/>
</dbReference>
<reference evidence="3" key="1">
    <citation type="submission" date="2017-02" db="EMBL/GenBank/DDBJ databases">
        <authorList>
            <person name="Daims H."/>
        </authorList>
    </citation>
    <scope>NUCLEOTIDE SEQUENCE [LARGE SCALE GENOMIC DNA]</scope>
</reference>
<evidence type="ECO:0000256" key="1">
    <source>
        <dbReference type="SAM" id="SignalP"/>
    </source>
</evidence>
<accession>A0A1R4H872</accession>
<keyword evidence="3" id="KW-1185">Reference proteome</keyword>
<sequence length="224" mass="23614">MLINRNIAKTTLGVVMLSVSSIISNISYAEEEFGSFFDVPSQPPTGQAAPAAVVHKPCTGSVRSVNDVAFEGVKTTSYNWISIGGGGEGGRYDKTPVLSTKLKLSSGCLNAHLSAMVGGATSYGSSYSSLTMFQVTLSRFSASGLLGSPIHMVGHYETPYGIYSPAVAMSAEHDVDMLSANFYQNIGHKPYLAGMYQVDVWWAGGPVGGGGAIGADFVLKLYQY</sequence>
<feature type="signal peptide" evidence="1">
    <location>
        <begin position="1"/>
        <end position="29"/>
    </location>
</feature>